<keyword evidence="1" id="KW-0732">Signal</keyword>
<feature type="chain" id="PRO_5042857937" evidence="1">
    <location>
        <begin position="22"/>
        <end position="489"/>
    </location>
</feature>
<dbReference type="Proteomes" id="UP001280581">
    <property type="component" value="Unassembled WGS sequence"/>
</dbReference>
<dbReference type="EMBL" id="WVTA01000002">
    <property type="protein sequence ID" value="KAK3216176.1"/>
    <property type="molecule type" value="Genomic_DNA"/>
</dbReference>
<dbReference type="AlphaFoldDB" id="A0AAN6M8I5"/>
<dbReference type="Pfam" id="PF23865">
    <property type="entry name" value="DUF7223"/>
    <property type="match status" value="1"/>
</dbReference>
<feature type="domain" description="DUF7029" evidence="2">
    <location>
        <begin position="71"/>
        <end position="174"/>
    </location>
</feature>
<proteinExistence type="predicted"/>
<dbReference type="Pfam" id="PF22974">
    <property type="entry name" value="DUF7029"/>
    <property type="match status" value="1"/>
</dbReference>
<evidence type="ECO:0000313" key="4">
    <source>
        <dbReference type="EMBL" id="KAK3216176.1"/>
    </source>
</evidence>
<sequence>MPFPNVFKWAVPLLLVNEVAATKLVPIRPHAGRQGRRQEPSGFDLKSDETFLWGSPDASNSALASLTVYTPGETENILAMERFDDMVTSVSCGNTSIEMTFSDNAAFAYAQRVWDWVNGADNHSFVMVVGPGDCGSNEYRIPFVISTLQYDEVANKATLGASQSTWTAISHTYDLTIGSAPPANTTTQESSLLPRHTDKGTSIDFNHDLAGSLSLAQGDLSASLTCLNCSTSGSFDVQFKISQIFSLQQKAIMTLRPRSVSAIASMKLSGSVQVVDSLTKTFDLLSIPLVGLNIPGIFNLGPFLTISLGAQLVGISVTAGVTSGAKGSLNDDAVVEMNLLDPSENTFSGWEPNVELLETSVDGSISGETQAFLQGSLELKADALGKGFRIGLDLKLPAVKAKLSGMAATTEVCPGSNQILGVKAETNVGASLGIKAFRESDESDPFVNVALAELDKPLTDPLCFPFGPQVAEVVRRNVGHPHVQHVRTV</sequence>
<name>A0AAN6M8I5_9PLEO</name>
<accession>A0AAN6M8I5</accession>
<protein>
    <submittedName>
        <fullName evidence="4">Uncharacterized protein</fullName>
    </submittedName>
</protein>
<comment type="caution">
    <text evidence="4">The sequence shown here is derived from an EMBL/GenBank/DDBJ whole genome shotgun (WGS) entry which is preliminary data.</text>
</comment>
<organism evidence="4 5">
    <name type="scientific">Pseudopithomyces chartarum</name>
    <dbReference type="NCBI Taxonomy" id="1892770"/>
    <lineage>
        <taxon>Eukaryota</taxon>
        <taxon>Fungi</taxon>
        <taxon>Dikarya</taxon>
        <taxon>Ascomycota</taxon>
        <taxon>Pezizomycotina</taxon>
        <taxon>Dothideomycetes</taxon>
        <taxon>Pleosporomycetidae</taxon>
        <taxon>Pleosporales</taxon>
        <taxon>Massarineae</taxon>
        <taxon>Didymosphaeriaceae</taxon>
        <taxon>Pseudopithomyces</taxon>
    </lineage>
</organism>
<keyword evidence="5" id="KW-1185">Reference proteome</keyword>
<feature type="signal peptide" evidence="1">
    <location>
        <begin position="1"/>
        <end position="21"/>
    </location>
</feature>
<gene>
    <name evidence="4" type="ORF">GRF29_8g2437069</name>
</gene>
<dbReference type="InterPro" id="IPR055647">
    <property type="entry name" value="DUF7223"/>
</dbReference>
<evidence type="ECO:0000259" key="2">
    <source>
        <dbReference type="Pfam" id="PF22974"/>
    </source>
</evidence>
<evidence type="ECO:0000259" key="3">
    <source>
        <dbReference type="Pfam" id="PF23865"/>
    </source>
</evidence>
<dbReference type="InterPro" id="IPR054293">
    <property type="entry name" value="DUF7029"/>
</dbReference>
<feature type="domain" description="DUF7223" evidence="3">
    <location>
        <begin position="215"/>
        <end position="460"/>
    </location>
</feature>
<evidence type="ECO:0000256" key="1">
    <source>
        <dbReference type="SAM" id="SignalP"/>
    </source>
</evidence>
<reference evidence="4 5" key="1">
    <citation type="submission" date="2021-02" db="EMBL/GenBank/DDBJ databases">
        <title>Genome assembly of Pseudopithomyces chartarum.</title>
        <authorList>
            <person name="Jauregui R."/>
            <person name="Singh J."/>
            <person name="Voisey C."/>
        </authorList>
    </citation>
    <scope>NUCLEOTIDE SEQUENCE [LARGE SCALE GENOMIC DNA]</scope>
    <source>
        <strain evidence="4 5">AGR01</strain>
    </source>
</reference>
<evidence type="ECO:0000313" key="5">
    <source>
        <dbReference type="Proteomes" id="UP001280581"/>
    </source>
</evidence>